<protein>
    <recommendedName>
        <fullName evidence="4">Thiazole-containing bacteriocin maturation protein</fullName>
    </recommendedName>
</protein>
<evidence type="ECO:0008006" key="4">
    <source>
        <dbReference type="Google" id="ProtNLM"/>
    </source>
</evidence>
<evidence type="ECO:0000313" key="2">
    <source>
        <dbReference type="EMBL" id="TWG06285.1"/>
    </source>
</evidence>
<dbReference type="OrthoDB" id="3870616at2"/>
<accession>A0A561V3T3</accession>
<comment type="caution">
    <text evidence="2">The sequence shown here is derived from an EMBL/GenBank/DDBJ whole genome shotgun (WGS) entry which is preliminary data.</text>
</comment>
<feature type="region of interest" description="Disordered" evidence="1">
    <location>
        <begin position="588"/>
        <end position="614"/>
    </location>
</feature>
<organism evidence="2 3">
    <name type="scientific">Streptomyces brevispora</name>
    <dbReference type="NCBI Taxonomy" id="887462"/>
    <lineage>
        <taxon>Bacteria</taxon>
        <taxon>Bacillati</taxon>
        <taxon>Actinomycetota</taxon>
        <taxon>Actinomycetes</taxon>
        <taxon>Kitasatosporales</taxon>
        <taxon>Streptomycetaceae</taxon>
        <taxon>Streptomyces</taxon>
    </lineage>
</organism>
<reference evidence="2 3" key="1">
    <citation type="submission" date="2019-06" db="EMBL/GenBank/DDBJ databases">
        <title>Sequencing the genomes of 1000 actinobacteria strains.</title>
        <authorList>
            <person name="Klenk H.-P."/>
        </authorList>
    </citation>
    <scope>NUCLEOTIDE SEQUENCE [LARGE SCALE GENOMIC DNA]</scope>
    <source>
        <strain evidence="2 3">DSM 42059</strain>
    </source>
</reference>
<proteinExistence type="predicted"/>
<name>A0A561V3T3_9ACTN</name>
<dbReference type="Proteomes" id="UP000318186">
    <property type="component" value="Unassembled WGS sequence"/>
</dbReference>
<evidence type="ECO:0000313" key="3">
    <source>
        <dbReference type="Proteomes" id="UP000318186"/>
    </source>
</evidence>
<evidence type="ECO:0000256" key="1">
    <source>
        <dbReference type="SAM" id="MobiDB-lite"/>
    </source>
</evidence>
<feature type="compositionally biased region" description="Basic and acidic residues" evidence="1">
    <location>
        <begin position="605"/>
        <end position="614"/>
    </location>
</feature>
<dbReference type="RefSeq" id="WP_145766091.1">
    <property type="nucleotide sequence ID" value="NZ_VIWW01000001.1"/>
</dbReference>
<dbReference type="EMBL" id="VIWW01000001">
    <property type="protein sequence ID" value="TWG06285.1"/>
    <property type="molecule type" value="Genomic_DNA"/>
</dbReference>
<sequence>MTMRSRPYLHYAPVPGGVYFSGPHTQFVILGPKVLLTVADVCVPLLETGTTQDELVAALGSERARPAVRRLTDELRARGLLLDPERFTVAAPDAEARERFGEALSHLEAFSDDPYAAFAALRAARVLLYGPCAAVLPAARGLARAGAGKLLLAPTDPRDAVATARRLGATLLTDGVDGPDAVNGGAGVHGADGVDAVVWCAEATGVAEAATRLLGLPDDVPLVPVRLGTTVLVGPVVTGRSGPDTADALAARAEDWAAAQETGPAPRPGADALAGALAGQLVFEALTGVGMAGGAHIVHGEDLSADVLRTAAPEPTAVPEPATAPAAGGNVPAADPVLQSVVAPLSTPWTGLFDLTEGGDLPQLPLALREARLPGRAGTGVIGWAGDQQGATVAVALEALRRLSDPDGTPAVGAAGTTEEQWLLDGALRLLTEHAVPSERPAPDPLPPGTQVVQRALAEEHGLPVTVRLLEVPGVSWPLAQAVHADTGEPYGHGWGPTVDEAVHGCLGTVLARGIAARLRPGADVTAVHTGALRTTGPDASARLRAEIAACAAAGVLPGEPAGTPLRSDPVLGTLPVFFGPVSLSPAQGPVAPGPVHPASPEAVAHAEEPAHAR</sequence>
<gene>
    <name evidence="2" type="ORF">FHX80_114780</name>
</gene>
<dbReference type="AlphaFoldDB" id="A0A561V3T3"/>